<name>A0ABZ0M691_9GAMM</name>
<dbReference type="EMBL" id="CP137578">
    <property type="protein sequence ID" value="WOX27312.1"/>
    <property type="molecule type" value="Genomic_DNA"/>
</dbReference>
<protein>
    <recommendedName>
        <fullName evidence="3">Bacteriocin</fullName>
    </recommendedName>
</protein>
<dbReference type="Proteomes" id="UP001304419">
    <property type="component" value="Chromosome 1"/>
</dbReference>
<accession>A0ABZ0M691</accession>
<dbReference type="GeneID" id="98336209"/>
<reference evidence="1 2" key="1">
    <citation type="submission" date="2023-10" db="EMBL/GenBank/DDBJ databases">
        <title>To unveil natural product biosynthetic capacity in Pseudoalteromonas.</title>
        <authorList>
            <person name="Wang J."/>
        </authorList>
    </citation>
    <scope>NUCLEOTIDE SEQUENCE [LARGE SCALE GENOMIC DNA]</scope>
    <source>
        <strain evidence="1 2">DSM 15914</strain>
    </source>
</reference>
<gene>
    <name evidence="1" type="ORF">R5H13_11630</name>
</gene>
<keyword evidence="2" id="KW-1185">Reference proteome</keyword>
<dbReference type="RefSeq" id="WP_165383798.1">
    <property type="nucleotide sequence ID" value="NZ_CBCSDF010000003.1"/>
</dbReference>
<evidence type="ECO:0008006" key="3">
    <source>
        <dbReference type="Google" id="ProtNLM"/>
    </source>
</evidence>
<organism evidence="1 2">
    <name type="scientific">Pseudoalteromonas maricaloris</name>
    <dbReference type="NCBI Taxonomy" id="184924"/>
    <lineage>
        <taxon>Bacteria</taxon>
        <taxon>Pseudomonadati</taxon>
        <taxon>Pseudomonadota</taxon>
        <taxon>Gammaproteobacteria</taxon>
        <taxon>Alteromonadales</taxon>
        <taxon>Pseudoalteromonadaceae</taxon>
        <taxon>Pseudoalteromonas</taxon>
    </lineage>
</organism>
<proteinExistence type="predicted"/>
<evidence type="ECO:0000313" key="2">
    <source>
        <dbReference type="Proteomes" id="UP001304419"/>
    </source>
</evidence>
<evidence type="ECO:0000313" key="1">
    <source>
        <dbReference type="EMBL" id="WOX27312.1"/>
    </source>
</evidence>
<sequence length="54" mass="5741">MIKLNKKKLKALSENKQTLPNNATRKIAGGISGDHVCCFSEGCQDQIAVVPAGN</sequence>